<dbReference type="WBParaSite" id="RSKR_0000383800.1">
    <property type="protein sequence ID" value="RSKR_0000383800.1"/>
    <property type="gene ID" value="RSKR_0000383800"/>
</dbReference>
<evidence type="ECO:0000313" key="1">
    <source>
        <dbReference type="Proteomes" id="UP000095286"/>
    </source>
</evidence>
<proteinExistence type="predicted"/>
<organism evidence="1 2">
    <name type="scientific">Rhabditophanes sp. KR3021</name>
    <dbReference type="NCBI Taxonomy" id="114890"/>
    <lineage>
        <taxon>Eukaryota</taxon>
        <taxon>Metazoa</taxon>
        <taxon>Ecdysozoa</taxon>
        <taxon>Nematoda</taxon>
        <taxon>Chromadorea</taxon>
        <taxon>Rhabditida</taxon>
        <taxon>Tylenchina</taxon>
        <taxon>Panagrolaimomorpha</taxon>
        <taxon>Strongyloidoidea</taxon>
        <taxon>Alloionematidae</taxon>
        <taxon>Rhabditophanes</taxon>
    </lineage>
</organism>
<evidence type="ECO:0000313" key="2">
    <source>
        <dbReference type="WBParaSite" id="RSKR_0000383800.1"/>
    </source>
</evidence>
<accession>A0AC35TS90</accession>
<dbReference type="Proteomes" id="UP000095286">
    <property type="component" value="Unplaced"/>
</dbReference>
<sequence>MRCLNYAKMSENNPFANAELVLRNGSAMVSKTLLCLFSQYFYDLFMKDKTKDKFEIPEIGLEDFKCYSDFLLQDDFEFSGEQILKLIIIQKQLKCPNIELAIEKCLNNRKYYNYLPIFYESTQNIVLSKFHDEIKTLIQNNVKNIYTNSSFDSIPYDNLIELFDSKCIESQDQTMLLNLFTKWIEFDFRNRNGLWIILLEKLDSTKLDDRYIFQEYCPHNPKVYEIPEVSKFLMNLNKSDEKYTSNNLSKISKVCLFGGYGNSKSIASLDLKTKTINEIAQLRTDKAYHTSAKVESKVFVFGGNTNKRIEKFDIQTNTCETLDFEMPAVTEGLSSAVVGNKIFSIGGSVNGQLLNCVNYFEPEKMCWVKSMDLCKADKNIRSVVIDGLIYCTPGEYFSNLQRFDVREGKWSLLREYPDKSFKSSVSTYDDNILCCGGETKGLLYKSCRVYDVSANSWRDIADLPVSVTSGTSIETVDSIMYFGGFNGCPRNEIYSYDKSKHEWQRYSASLPEGNCDSSIISF</sequence>
<name>A0AC35TS90_9BILA</name>
<reference evidence="2" key="1">
    <citation type="submission" date="2016-11" db="UniProtKB">
        <authorList>
            <consortium name="WormBaseParasite"/>
        </authorList>
    </citation>
    <scope>IDENTIFICATION</scope>
    <source>
        <strain evidence="2">KR3021</strain>
    </source>
</reference>
<protein>
    <submittedName>
        <fullName evidence="2">BTB domain-containing protein</fullName>
    </submittedName>
</protein>